<comment type="subunit">
    <text evidence="16">Belongs to the multiprotein complex Integrator, at least composed of IntS1, IntS2, IntS3, IntS4, omd/IntS5, IntS6, defl/IntS7, IntS8, IntS9, IntS10, IntS11, IntS12, asun/IntS13, IntS14 and IntS15. The core complex associates with protein phosphatase 2A subunits mts/PP2A and Pp2A-29B, to form the Integrator-PP2A (INTAC) complex.</text>
</comment>
<accession>A0A7R9BSE9</accession>
<comment type="subcellular location">
    <subcellularLocation>
        <location evidence="2">Cytoplasm</location>
        <location evidence="2">Perinuclear region</location>
    </subcellularLocation>
    <subcellularLocation>
        <location evidence="1">Nucleus</location>
    </subcellularLocation>
</comment>
<evidence type="ECO:0000256" key="15">
    <source>
        <dbReference type="ARBA" id="ARBA00061603"/>
    </source>
</evidence>
<dbReference type="EMBL" id="CAJPEX010001744">
    <property type="protein sequence ID" value="CAG0919832.1"/>
    <property type="molecule type" value="Genomic_DNA"/>
</dbReference>
<evidence type="ECO:0000256" key="4">
    <source>
        <dbReference type="ARBA" id="ARBA00022490"/>
    </source>
</evidence>
<keyword evidence="5" id="KW-0132">Cell division</keyword>
<keyword evidence="10" id="KW-0539">Nucleus</keyword>
<dbReference type="Proteomes" id="UP000678499">
    <property type="component" value="Unassembled WGS sequence"/>
</dbReference>
<keyword evidence="11" id="KW-0469">Meiosis</keyword>
<organism evidence="17">
    <name type="scientific">Notodromas monacha</name>
    <dbReference type="NCBI Taxonomy" id="399045"/>
    <lineage>
        <taxon>Eukaryota</taxon>
        <taxon>Metazoa</taxon>
        <taxon>Ecdysozoa</taxon>
        <taxon>Arthropoda</taxon>
        <taxon>Crustacea</taxon>
        <taxon>Oligostraca</taxon>
        <taxon>Ostracoda</taxon>
        <taxon>Podocopa</taxon>
        <taxon>Podocopida</taxon>
        <taxon>Cypridocopina</taxon>
        <taxon>Cypridoidea</taxon>
        <taxon>Cyprididae</taxon>
        <taxon>Notodromas</taxon>
    </lineage>
</organism>
<keyword evidence="18" id="KW-1185">Reference proteome</keyword>
<reference evidence="17" key="1">
    <citation type="submission" date="2020-11" db="EMBL/GenBank/DDBJ databases">
        <authorList>
            <person name="Tran Van P."/>
        </authorList>
    </citation>
    <scope>NUCLEOTIDE SEQUENCE</scope>
</reference>
<dbReference type="GO" id="GO:0007283">
    <property type="term" value="P:spermatogenesis"/>
    <property type="evidence" value="ECO:0007669"/>
    <property type="project" value="UniProtKB-KW"/>
</dbReference>
<evidence type="ECO:0000256" key="12">
    <source>
        <dbReference type="ARBA" id="ARBA00023306"/>
    </source>
</evidence>
<keyword evidence="7" id="KW-0221">Differentiation</keyword>
<evidence type="ECO:0000256" key="14">
    <source>
        <dbReference type="ARBA" id="ARBA00032585"/>
    </source>
</evidence>
<dbReference type="Pfam" id="PF10221">
    <property type="entry name" value="Mat89Bb"/>
    <property type="match status" value="3"/>
</dbReference>
<sequence>MDFSANHKTVLLLERGAYQLGDSGVEHDLNKLIKSRGDVGFPPLRKVTKSVWTCTVVSSMEYARMVWDIYPGEFDHSKRQQTTEITTKTFSSADFICCELVFRIKVELVGRQGSEFPRVLLLERGAYQLGDSGVEHDLNKLIKSRGDVGFPPLRKVTKSVWTCTVVSSMEYARMVWDIYPGEKLVMSTFAEVFRNQEVGVPDSGRALKAALGSLCYSTEAQKARLPASALPANRGRIVYFTHINNCGEVKKLKQTFQRAISDMRASEHDATLLSVDSCDLVVINVNKADEVSKAPDEKCELGPNCSFSLTAVSAVSLVDRVRCFAMEHFDLASLTVTGIPMKEEHHSNASTNYDVEVFYPKIAHRGQDKVDLQNTHKKSGYETLKLRWVAPPRGDANLTIPCHSVSRVTFAEVFSRPSNCLTNFIISGRVVMLEALMKDGSHSMSHMLSSRGGEIFIHSVMDRADNDDVACLTEGVGGKLTDYRSQVLKNFFGGFASAQNILWKFASLGANKGWGTLIECAPPFAA</sequence>
<name>A0A7R9BSE9_9CRUS</name>
<keyword evidence="4" id="KW-0963">Cytoplasm</keyword>
<evidence type="ECO:0000256" key="2">
    <source>
        <dbReference type="ARBA" id="ARBA00004556"/>
    </source>
</evidence>
<dbReference type="GO" id="GO:0007346">
    <property type="term" value="P:regulation of mitotic cell cycle"/>
    <property type="evidence" value="ECO:0007669"/>
    <property type="project" value="TreeGrafter"/>
</dbReference>
<dbReference type="GO" id="GO:0051321">
    <property type="term" value="P:meiotic cell cycle"/>
    <property type="evidence" value="ECO:0007669"/>
    <property type="project" value="UniProtKB-KW"/>
</dbReference>
<dbReference type="OrthoDB" id="5844105at2759"/>
<dbReference type="GO" id="GO:0030154">
    <property type="term" value="P:cell differentiation"/>
    <property type="evidence" value="ECO:0007669"/>
    <property type="project" value="UniProtKB-KW"/>
</dbReference>
<evidence type="ECO:0000256" key="8">
    <source>
        <dbReference type="ARBA" id="ARBA00022871"/>
    </source>
</evidence>
<keyword evidence="8" id="KW-0744">Spermatogenesis</keyword>
<dbReference type="GO" id="GO:0051642">
    <property type="term" value="P:centrosome localization"/>
    <property type="evidence" value="ECO:0007669"/>
    <property type="project" value="TreeGrafter"/>
</dbReference>
<evidence type="ECO:0000256" key="16">
    <source>
        <dbReference type="ARBA" id="ARBA00065185"/>
    </source>
</evidence>
<dbReference type="EMBL" id="OA883781">
    <property type="protein sequence ID" value="CAD7279680.1"/>
    <property type="molecule type" value="Genomic_DNA"/>
</dbReference>
<evidence type="ECO:0000313" key="17">
    <source>
        <dbReference type="EMBL" id="CAD7279680.1"/>
    </source>
</evidence>
<evidence type="ECO:0000256" key="11">
    <source>
        <dbReference type="ARBA" id="ARBA00023254"/>
    </source>
</evidence>
<keyword evidence="6" id="KW-0498">Mitosis</keyword>
<dbReference type="AlphaFoldDB" id="A0A7R9BSE9"/>
<keyword evidence="9" id="KW-0175">Coiled coil</keyword>
<evidence type="ECO:0000313" key="18">
    <source>
        <dbReference type="Proteomes" id="UP000678499"/>
    </source>
</evidence>
<evidence type="ECO:0000256" key="9">
    <source>
        <dbReference type="ARBA" id="ARBA00023054"/>
    </source>
</evidence>
<dbReference type="GO" id="GO:0051301">
    <property type="term" value="P:cell division"/>
    <property type="evidence" value="ECO:0007669"/>
    <property type="project" value="UniProtKB-KW"/>
</dbReference>
<evidence type="ECO:0000256" key="1">
    <source>
        <dbReference type="ARBA" id="ARBA00004123"/>
    </source>
</evidence>
<dbReference type="PANTHER" id="PTHR12955">
    <property type="entry name" value="SARCOMA ANTIGEN NY-SAR-95-RELATED"/>
    <property type="match status" value="1"/>
</dbReference>
<comment type="similarity">
    <text evidence="15">Belongs to the Integrator subunit 13 family.</text>
</comment>
<evidence type="ECO:0000256" key="7">
    <source>
        <dbReference type="ARBA" id="ARBA00022782"/>
    </source>
</evidence>
<evidence type="ECO:0000256" key="13">
    <source>
        <dbReference type="ARBA" id="ARBA00030658"/>
    </source>
</evidence>
<evidence type="ECO:0000256" key="5">
    <source>
        <dbReference type="ARBA" id="ARBA00022618"/>
    </source>
</evidence>
<dbReference type="PANTHER" id="PTHR12955:SF1">
    <property type="entry name" value="INTEGRATOR COMPLEX SUBUNIT 13"/>
    <property type="match status" value="1"/>
</dbReference>
<protein>
    <recommendedName>
        <fullName evidence="3">Protein asunder</fullName>
    </recommendedName>
    <alternativeName>
        <fullName evidence="14">Cell cycle regulator Mat89Bb</fullName>
    </alternativeName>
    <alternativeName>
        <fullName evidence="13">Set apart in position or space protein</fullName>
    </alternativeName>
</protein>
<gene>
    <name evidence="17" type="ORF">NMOB1V02_LOCUS7348</name>
</gene>
<proteinExistence type="inferred from homology"/>
<evidence type="ECO:0000256" key="3">
    <source>
        <dbReference type="ARBA" id="ARBA00020501"/>
    </source>
</evidence>
<keyword evidence="12" id="KW-0131">Cell cycle</keyword>
<dbReference type="GO" id="GO:0048471">
    <property type="term" value="C:perinuclear region of cytoplasm"/>
    <property type="evidence" value="ECO:0007669"/>
    <property type="project" value="UniProtKB-SubCell"/>
</dbReference>
<evidence type="ECO:0000256" key="10">
    <source>
        <dbReference type="ARBA" id="ARBA00023242"/>
    </source>
</evidence>
<dbReference type="InterPro" id="IPR019355">
    <property type="entry name" value="Cell_cycle_regulator_Mat89Bb"/>
</dbReference>
<dbReference type="GO" id="GO:0032039">
    <property type="term" value="C:integrator complex"/>
    <property type="evidence" value="ECO:0007669"/>
    <property type="project" value="TreeGrafter"/>
</dbReference>
<evidence type="ECO:0000256" key="6">
    <source>
        <dbReference type="ARBA" id="ARBA00022776"/>
    </source>
</evidence>